<feature type="domain" description="Alcohol dehydrogenase-like N-terminal" evidence="8">
    <location>
        <begin position="30"/>
        <end position="134"/>
    </location>
</feature>
<comment type="similarity">
    <text evidence="5">Belongs to the zinc-containing alcohol dehydrogenase family.</text>
</comment>
<dbReference type="EMBL" id="PDLN01000009">
    <property type="protein sequence ID" value="RDW75623.1"/>
    <property type="molecule type" value="Genomic_DNA"/>
</dbReference>
<dbReference type="AlphaFoldDB" id="A0A3D8RNJ7"/>
<evidence type="ECO:0000313" key="10">
    <source>
        <dbReference type="Proteomes" id="UP000256328"/>
    </source>
</evidence>
<keyword evidence="3 5" id="KW-0862">Zinc</keyword>
<proteinExistence type="inferred from homology"/>
<dbReference type="InterPro" id="IPR002328">
    <property type="entry name" value="ADH_Zn_CS"/>
</dbReference>
<keyword evidence="10" id="KW-1185">Reference proteome</keyword>
<dbReference type="Proteomes" id="UP000256328">
    <property type="component" value="Unassembled WGS sequence"/>
</dbReference>
<evidence type="ECO:0000259" key="7">
    <source>
        <dbReference type="Pfam" id="PF00107"/>
    </source>
</evidence>
<dbReference type="GO" id="GO:0016616">
    <property type="term" value="F:oxidoreductase activity, acting on the CH-OH group of donors, NAD or NADP as acceptor"/>
    <property type="evidence" value="ECO:0007669"/>
    <property type="project" value="InterPro"/>
</dbReference>
<dbReference type="InterPro" id="IPR013154">
    <property type="entry name" value="ADH-like_N"/>
</dbReference>
<dbReference type="CDD" id="cd05283">
    <property type="entry name" value="CAD1"/>
    <property type="match status" value="1"/>
</dbReference>
<evidence type="ECO:0000256" key="2">
    <source>
        <dbReference type="ARBA" id="ARBA00022723"/>
    </source>
</evidence>
<name>A0A3D8RNJ7_9HELO</name>
<dbReference type="InterPro" id="IPR013149">
    <property type="entry name" value="ADH-like_C"/>
</dbReference>
<comment type="cofactor">
    <cofactor evidence="1 5">
        <name>Zn(2+)</name>
        <dbReference type="ChEBI" id="CHEBI:29105"/>
    </cofactor>
</comment>
<gene>
    <name evidence="9" type="ORF">BP5796_06444</name>
</gene>
<evidence type="ECO:0000256" key="1">
    <source>
        <dbReference type="ARBA" id="ARBA00001947"/>
    </source>
</evidence>
<evidence type="ECO:0000256" key="3">
    <source>
        <dbReference type="ARBA" id="ARBA00022833"/>
    </source>
</evidence>
<sequence length="337" mass="35883">MAITISTYRGSASGEISRKSTSRPDLSNFEVFVKTTHSGVCGTDLHYTKSEMALGHEGVGIVAAIGPKVSTLKVGDRAGWGFVKGSCGKCTECMGGNVYYCLNGADLYGKSSLDQGSFGDGIVLEENFFFKIPDTMASQDAAPLMCGGWTVWNALQGHGIKSSDSVGVVGIGGLGHLAIQFASKMGCMVTAFSATASKEREALSLGADHFVVTAGVKELVVPRTIDHLLIETNTHPDLNLFLPILSARATIYPQQIPSGFPDWTIPFMTLLDKGHRIVFATAGPASQVSVMLDFAARHEVKPIVEMFPLNDEGIETSIGRLRSGKVRYRAVLAAQSS</sequence>
<accession>A0A3D8RNJ7</accession>
<protein>
    <submittedName>
        <fullName evidence="9">Uncharacterized protein</fullName>
    </submittedName>
</protein>
<keyword evidence="4" id="KW-0560">Oxidoreductase</keyword>
<evidence type="ECO:0000256" key="6">
    <source>
        <dbReference type="SAM" id="MobiDB-lite"/>
    </source>
</evidence>
<keyword evidence="2 5" id="KW-0479">Metal-binding</keyword>
<dbReference type="GO" id="GO:0008270">
    <property type="term" value="F:zinc ion binding"/>
    <property type="evidence" value="ECO:0007669"/>
    <property type="project" value="InterPro"/>
</dbReference>
<dbReference type="PANTHER" id="PTHR42683">
    <property type="entry name" value="ALDEHYDE REDUCTASE"/>
    <property type="match status" value="1"/>
</dbReference>
<feature type="domain" description="Alcohol dehydrogenase-like C-terminal" evidence="7">
    <location>
        <begin position="173"/>
        <end position="295"/>
    </location>
</feature>
<dbReference type="Gene3D" id="3.40.50.720">
    <property type="entry name" value="NAD(P)-binding Rossmann-like Domain"/>
    <property type="match status" value="1"/>
</dbReference>
<evidence type="ECO:0000313" key="9">
    <source>
        <dbReference type="EMBL" id="RDW75623.1"/>
    </source>
</evidence>
<evidence type="ECO:0000256" key="4">
    <source>
        <dbReference type="ARBA" id="ARBA00023002"/>
    </source>
</evidence>
<feature type="region of interest" description="Disordered" evidence="6">
    <location>
        <begin position="1"/>
        <end position="22"/>
    </location>
</feature>
<dbReference type="InterPro" id="IPR047109">
    <property type="entry name" value="CAD-like"/>
</dbReference>
<reference evidence="9 10" key="1">
    <citation type="journal article" date="2018" name="IMA Fungus">
        <title>IMA Genome-F 9: Draft genome sequence of Annulohypoxylon stygium, Aspergillus mulundensis, Berkeleyomyces basicola (syn. Thielaviopsis basicola), Ceratocystis smalleyi, two Cercospora beticola strains, Coleophoma cylindrospora, Fusarium fracticaudum, Phialophora cf. hyalina, and Morchella septimelata.</title>
        <authorList>
            <person name="Wingfield B.D."/>
            <person name="Bills G.F."/>
            <person name="Dong Y."/>
            <person name="Huang W."/>
            <person name="Nel W.J."/>
            <person name="Swalarsk-Parry B.S."/>
            <person name="Vaghefi N."/>
            <person name="Wilken P.M."/>
            <person name="An Z."/>
            <person name="de Beer Z.W."/>
            <person name="De Vos L."/>
            <person name="Chen L."/>
            <person name="Duong T.A."/>
            <person name="Gao Y."/>
            <person name="Hammerbacher A."/>
            <person name="Kikkert J.R."/>
            <person name="Li Y."/>
            <person name="Li H."/>
            <person name="Li K."/>
            <person name="Li Q."/>
            <person name="Liu X."/>
            <person name="Ma X."/>
            <person name="Naidoo K."/>
            <person name="Pethybridge S.J."/>
            <person name="Sun J."/>
            <person name="Steenkamp E.T."/>
            <person name="van der Nest M.A."/>
            <person name="van Wyk S."/>
            <person name="Wingfield M.J."/>
            <person name="Xiong C."/>
            <person name="Yue Q."/>
            <person name="Zhang X."/>
        </authorList>
    </citation>
    <scope>NUCLEOTIDE SEQUENCE [LARGE SCALE GENOMIC DNA]</scope>
    <source>
        <strain evidence="9 10">BP5796</strain>
    </source>
</reference>
<dbReference type="InterPro" id="IPR011032">
    <property type="entry name" value="GroES-like_sf"/>
</dbReference>
<dbReference type="FunFam" id="3.40.50.720:FF:000022">
    <property type="entry name" value="Cinnamyl alcohol dehydrogenase"/>
    <property type="match status" value="1"/>
</dbReference>
<dbReference type="SUPFAM" id="SSF50129">
    <property type="entry name" value="GroES-like"/>
    <property type="match status" value="1"/>
</dbReference>
<comment type="caution">
    <text evidence="9">The sequence shown here is derived from an EMBL/GenBank/DDBJ whole genome shotgun (WGS) entry which is preliminary data.</text>
</comment>
<feature type="compositionally biased region" description="Polar residues" evidence="6">
    <location>
        <begin position="1"/>
        <end position="10"/>
    </location>
</feature>
<evidence type="ECO:0000259" key="8">
    <source>
        <dbReference type="Pfam" id="PF08240"/>
    </source>
</evidence>
<dbReference type="InterPro" id="IPR036291">
    <property type="entry name" value="NAD(P)-bd_dom_sf"/>
</dbReference>
<dbReference type="OrthoDB" id="1879366at2759"/>
<dbReference type="SUPFAM" id="SSF51735">
    <property type="entry name" value="NAD(P)-binding Rossmann-fold domains"/>
    <property type="match status" value="1"/>
</dbReference>
<evidence type="ECO:0000256" key="5">
    <source>
        <dbReference type="RuleBase" id="RU361277"/>
    </source>
</evidence>
<dbReference type="Pfam" id="PF08240">
    <property type="entry name" value="ADH_N"/>
    <property type="match status" value="1"/>
</dbReference>
<dbReference type="PROSITE" id="PS00059">
    <property type="entry name" value="ADH_ZINC"/>
    <property type="match status" value="1"/>
</dbReference>
<organism evidence="9 10">
    <name type="scientific">Coleophoma crateriformis</name>
    <dbReference type="NCBI Taxonomy" id="565419"/>
    <lineage>
        <taxon>Eukaryota</taxon>
        <taxon>Fungi</taxon>
        <taxon>Dikarya</taxon>
        <taxon>Ascomycota</taxon>
        <taxon>Pezizomycotina</taxon>
        <taxon>Leotiomycetes</taxon>
        <taxon>Helotiales</taxon>
        <taxon>Dermateaceae</taxon>
        <taxon>Coleophoma</taxon>
    </lineage>
</organism>
<dbReference type="Gene3D" id="3.90.180.10">
    <property type="entry name" value="Medium-chain alcohol dehydrogenases, catalytic domain"/>
    <property type="match status" value="1"/>
</dbReference>
<dbReference type="Pfam" id="PF00107">
    <property type="entry name" value="ADH_zinc_N"/>
    <property type="match status" value="1"/>
</dbReference>